<feature type="region of interest" description="Disordered" evidence="2">
    <location>
        <begin position="1"/>
        <end position="228"/>
    </location>
</feature>
<feature type="compositionally biased region" description="Polar residues" evidence="2">
    <location>
        <begin position="397"/>
        <end position="412"/>
    </location>
</feature>
<feature type="compositionally biased region" description="Polar residues" evidence="2">
    <location>
        <begin position="279"/>
        <end position="301"/>
    </location>
</feature>
<dbReference type="GeneID" id="30036098"/>
<gene>
    <name evidence="3" type="ORF">AWJ20_4012</name>
</gene>
<keyword evidence="1" id="KW-0175">Coiled coil</keyword>
<keyword evidence="4" id="KW-1185">Reference proteome</keyword>
<feature type="compositionally biased region" description="Polar residues" evidence="2">
    <location>
        <begin position="97"/>
        <end position="114"/>
    </location>
</feature>
<feature type="region of interest" description="Disordered" evidence="2">
    <location>
        <begin position="754"/>
        <end position="812"/>
    </location>
</feature>
<accession>A0A167C4M2</accession>
<evidence type="ECO:0000256" key="1">
    <source>
        <dbReference type="SAM" id="Coils"/>
    </source>
</evidence>
<dbReference type="Proteomes" id="UP000189580">
    <property type="component" value="Chromosome c"/>
</dbReference>
<sequence>MDYNSQPAGGYPQPQTGVAGAGSNRSTAISHNGMPRSRHQQQLEDMLLSPGGGVDSHMDDMIQRPGSRANVNVNGPSNTGPGYLPRSASAMSFGRRISTSSVTSGSGRNSTANNAGFFGWGKKKFSNQDFDDDDDEGGTGAIGKAEDVPDISMNELTGLRDRDRYPTFGGAPGTPGGPTSPGTGVPSNGRTMSISSTMSGGGFDTTPVIPTLRMGSGTAGPQGTGQYRKNLTNSLKQAIRSSDGRLVGLSQSSPGQGPVPGPGYGLSGPNGMSGGNGYPMQQQRPYTQHQRPPSLQNSRPNSDPRLRSLTGPPNHDFIGPPHNGGSARTMSMGGGIGYFPPNANGIVGPSGPGAQGVIGGSPTMSGSQGFGPGPGPNVGLGQGAGRPTQRLSRPPSRLSQQHAPMVTASTMTDPIDLGDLPSLPREPGTNANKSSNSSTNSTDSTVDGTVTTATTMSSVTGSPIKAIPLSAGNNSADLNELRALNKALLDEVRLVTSELADSIRRELGLSTHEDDSSIDNVSISSSNGDNEIIEARQRAQKLVILERELDLERRKRMVAQQKHEVDEQHQLLTSNQYKIIELEKELAEKNRLYANERRESEMLRDNVSALTNEYEELQLETNQLKNGILPELKSHVADLEVLTAAGNPIELLKQIEELKVENKKLQGLVEENSMRGPLGEKIKAVESQRDALREALRSLKERNDHEIRQSTERVRQLEGKLEKEKVITNQMQRKLVQTRSPSAYVALNSPYEVPSSANNHHTLSTSSSSGSLNSGLNGSNNVDVGLASSTGLGQNTGGSGSTLSIPKRRGIGNLPGITPPAMSFSEMRPASPSPVNFEISQDPAWIDYVNPSKLPVSQAHARQFSSTSYSSQASNSPTSETASLFKTPTYRSNASNSPTTGLSASSLSISNGRTEHLPLSLAPAAATATTSS</sequence>
<feature type="compositionally biased region" description="Low complexity" evidence="2">
    <location>
        <begin position="180"/>
        <end position="198"/>
    </location>
</feature>
<evidence type="ECO:0000313" key="4">
    <source>
        <dbReference type="Proteomes" id="UP000189580"/>
    </source>
</evidence>
<feature type="coiled-coil region" evidence="1">
    <location>
        <begin position="655"/>
        <end position="727"/>
    </location>
</feature>
<feature type="region of interest" description="Disordered" evidence="2">
    <location>
        <begin position="347"/>
        <end position="448"/>
    </location>
</feature>
<feature type="coiled-coil region" evidence="1">
    <location>
        <begin position="542"/>
        <end position="627"/>
    </location>
</feature>
<feature type="compositionally biased region" description="Low complexity" evidence="2">
    <location>
        <begin position="428"/>
        <end position="448"/>
    </location>
</feature>
<name>A0A167C4M2_9ASCO</name>
<reference evidence="3 4" key="1">
    <citation type="submission" date="2016-02" db="EMBL/GenBank/DDBJ databases">
        <title>Complete genome sequence and transcriptome regulation of the pentose utilising yeast Sugiyamaella lignohabitans.</title>
        <authorList>
            <person name="Bellasio M."/>
            <person name="Peymann A."/>
            <person name="Valli M."/>
            <person name="Sipitzky M."/>
            <person name="Graf A."/>
            <person name="Sauer M."/>
            <person name="Marx H."/>
            <person name="Mattanovich D."/>
        </authorList>
    </citation>
    <scope>NUCLEOTIDE SEQUENCE [LARGE SCALE GENOMIC DNA]</scope>
    <source>
        <strain evidence="3 4">CBS 10342</strain>
    </source>
</reference>
<feature type="compositionally biased region" description="Low complexity" evidence="2">
    <location>
        <begin position="755"/>
        <end position="781"/>
    </location>
</feature>
<dbReference type="RefSeq" id="XP_018733687.1">
    <property type="nucleotide sequence ID" value="XM_018881060.1"/>
</dbReference>
<feature type="compositionally biased region" description="Polar residues" evidence="2">
    <location>
        <begin position="69"/>
        <end position="80"/>
    </location>
</feature>
<dbReference type="KEGG" id="slb:AWJ20_4012"/>
<evidence type="ECO:0000313" key="3">
    <source>
        <dbReference type="EMBL" id="ANB11210.1"/>
    </source>
</evidence>
<feature type="region of interest" description="Disordered" evidence="2">
    <location>
        <begin position="246"/>
        <end position="333"/>
    </location>
</feature>
<feature type="compositionally biased region" description="Gly residues" evidence="2">
    <location>
        <begin position="368"/>
        <end position="384"/>
    </location>
</feature>
<dbReference type="AlphaFoldDB" id="A0A167C4M2"/>
<feature type="compositionally biased region" description="Low complexity" evidence="2">
    <location>
        <begin position="867"/>
        <end position="879"/>
    </location>
</feature>
<feature type="compositionally biased region" description="Gly residues" evidence="2">
    <location>
        <begin position="262"/>
        <end position="277"/>
    </location>
</feature>
<dbReference type="EMBL" id="CP014500">
    <property type="protein sequence ID" value="ANB11210.1"/>
    <property type="molecule type" value="Genomic_DNA"/>
</dbReference>
<protein>
    <submittedName>
        <fullName evidence="3">Uncharacterized protein</fullName>
    </submittedName>
</protein>
<feature type="compositionally biased region" description="Low complexity" evidence="2">
    <location>
        <begin position="246"/>
        <end position="256"/>
    </location>
</feature>
<organism evidence="3 4">
    <name type="scientific">Sugiyamaella lignohabitans</name>
    <dbReference type="NCBI Taxonomy" id="796027"/>
    <lineage>
        <taxon>Eukaryota</taxon>
        <taxon>Fungi</taxon>
        <taxon>Dikarya</taxon>
        <taxon>Ascomycota</taxon>
        <taxon>Saccharomycotina</taxon>
        <taxon>Dipodascomycetes</taxon>
        <taxon>Dipodascales</taxon>
        <taxon>Trichomonascaceae</taxon>
        <taxon>Sugiyamaella</taxon>
    </lineage>
</organism>
<feature type="compositionally biased region" description="Polar residues" evidence="2">
    <location>
        <begin position="880"/>
        <end position="909"/>
    </location>
</feature>
<proteinExistence type="predicted"/>
<dbReference type="OrthoDB" id="3993678at2759"/>
<feature type="compositionally biased region" description="Gly residues" evidence="2">
    <location>
        <begin position="348"/>
        <end position="359"/>
    </location>
</feature>
<feature type="region of interest" description="Disordered" evidence="2">
    <location>
        <begin position="867"/>
        <end position="909"/>
    </location>
</feature>
<evidence type="ECO:0000256" key="2">
    <source>
        <dbReference type="SAM" id="MobiDB-lite"/>
    </source>
</evidence>